<dbReference type="RefSeq" id="WP_147890292.1">
    <property type="nucleotide sequence ID" value="NZ_VRTS01000001.1"/>
</dbReference>
<dbReference type="PROSITE" id="PS50883">
    <property type="entry name" value="EAL"/>
    <property type="match status" value="1"/>
</dbReference>
<dbReference type="InterPro" id="IPR043128">
    <property type="entry name" value="Rev_trsase/Diguanyl_cyclase"/>
</dbReference>
<dbReference type="SMART" id="SM00267">
    <property type="entry name" value="GGDEF"/>
    <property type="match status" value="1"/>
</dbReference>
<dbReference type="PANTHER" id="PTHR33121:SF19">
    <property type="entry name" value="CYCLIC DI-GMP PHOSPHODIESTERASE PA2567"/>
    <property type="match status" value="1"/>
</dbReference>
<dbReference type="AlphaFoldDB" id="A0A5C8KWN4"/>
<dbReference type="OrthoDB" id="9804951at2"/>
<sequence length="563" mass="61659">MSDIDSLVTAPEASPCVRVGLHLVRPLHDAEGRLVDFVVEHLNPTALGFLGLDAHTPPGTRVGELVSPGRLEAFLEEGERALKSGEAQFSEFEITAPDGGRHWMWHEVIPLGEVLAVRSVTAADRYAQAEFDELTGLLNDHGLRLRGQTFIESVPEDRSAVLVRLAPRRFHDFRDVFGFEFADALLRAYAERLVSLLAGHRHLAARMGQHQFAVLMELEGEVDGDRINGLAGIVDTRLEAAGLELHIVSALGVARLRQHGRHVDELLRAADMAYSESRRTRSRQITFYNPRLGRLAQTRITLQKELAGAIARDELRLVFQPILAGCGEVEGFEALLRWHNAELGEVSPAEFIPVAEETGLILELGRWVFGQAAAALAHLRRTHGSKLFMSINISAAQFSDVHLADQLSAAAVAADVPTDAIELEITETVLMHDTGESELQIQRLRGLGFRLSVDDFGTGYSSLAYLRRFLVDKLKVDRSFVAGLEVDRSSIDIVRAIVSLAASLNLPVVAEGVETRAQLDLLRGIGCDQFQGFFLGRPSSLAALDEQRAARPGNASEAIDALV</sequence>
<dbReference type="CDD" id="cd01948">
    <property type="entry name" value="EAL"/>
    <property type="match status" value="1"/>
</dbReference>
<evidence type="ECO:0000259" key="2">
    <source>
        <dbReference type="PROSITE" id="PS50887"/>
    </source>
</evidence>
<comment type="caution">
    <text evidence="3">The sequence shown here is derived from an EMBL/GenBank/DDBJ whole genome shotgun (WGS) entry which is preliminary data.</text>
</comment>
<dbReference type="PANTHER" id="PTHR33121">
    <property type="entry name" value="CYCLIC DI-GMP PHOSPHODIESTERASE PDEF"/>
    <property type="match status" value="1"/>
</dbReference>
<evidence type="ECO:0000313" key="3">
    <source>
        <dbReference type="EMBL" id="TXK65620.1"/>
    </source>
</evidence>
<dbReference type="EMBL" id="VRTS01000001">
    <property type="protein sequence ID" value="TXK65620.1"/>
    <property type="molecule type" value="Genomic_DNA"/>
</dbReference>
<gene>
    <name evidence="3" type="ORF">FU658_00345</name>
</gene>
<dbReference type="GO" id="GO:0071111">
    <property type="term" value="F:cyclic-guanylate-specific phosphodiesterase activity"/>
    <property type="evidence" value="ECO:0007669"/>
    <property type="project" value="InterPro"/>
</dbReference>
<dbReference type="InterPro" id="IPR035965">
    <property type="entry name" value="PAS-like_dom_sf"/>
</dbReference>
<dbReference type="Gene3D" id="3.20.20.450">
    <property type="entry name" value="EAL domain"/>
    <property type="match status" value="1"/>
</dbReference>
<dbReference type="InterPro" id="IPR035919">
    <property type="entry name" value="EAL_sf"/>
</dbReference>
<dbReference type="InterPro" id="IPR000160">
    <property type="entry name" value="GGDEF_dom"/>
</dbReference>
<organism evidence="3 4">
    <name type="scientific">Alkalisalibacterium limincola</name>
    <dbReference type="NCBI Taxonomy" id="2699169"/>
    <lineage>
        <taxon>Bacteria</taxon>
        <taxon>Pseudomonadati</taxon>
        <taxon>Pseudomonadota</taxon>
        <taxon>Gammaproteobacteria</taxon>
        <taxon>Lysobacterales</taxon>
        <taxon>Lysobacteraceae</taxon>
        <taxon>Alkalisalibacterium</taxon>
    </lineage>
</organism>
<feature type="domain" description="GGDEF" evidence="2">
    <location>
        <begin position="158"/>
        <end position="290"/>
    </location>
</feature>
<proteinExistence type="predicted"/>
<dbReference type="PROSITE" id="PS50887">
    <property type="entry name" value="GGDEF"/>
    <property type="match status" value="1"/>
</dbReference>
<dbReference type="SUPFAM" id="SSF141868">
    <property type="entry name" value="EAL domain-like"/>
    <property type="match status" value="1"/>
</dbReference>
<dbReference type="SUPFAM" id="SSF55785">
    <property type="entry name" value="PYP-like sensor domain (PAS domain)"/>
    <property type="match status" value="1"/>
</dbReference>
<dbReference type="SUPFAM" id="SSF55073">
    <property type="entry name" value="Nucleotide cyclase"/>
    <property type="match status" value="1"/>
</dbReference>
<dbReference type="Gene3D" id="3.30.70.270">
    <property type="match status" value="1"/>
</dbReference>
<dbReference type="Pfam" id="PF00563">
    <property type="entry name" value="EAL"/>
    <property type="match status" value="1"/>
</dbReference>
<dbReference type="Pfam" id="PF00990">
    <property type="entry name" value="GGDEF"/>
    <property type="match status" value="1"/>
</dbReference>
<keyword evidence="4" id="KW-1185">Reference proteome</keyword>
<protein>
    <submittedName>
        <fullName evidence="3">Sensor domain-containing phosphodiesterase</fullName>
    </submittedName>
</protein>
<name>A0A5C8KWN4_9GAMM</name>
<dbReference type="InterPro" id="IPR029787">
    <property type="entry name" value="Nucleotide_cyclase"/>
</dbReference>
<dbReference type="CDD" id="cd00130">
    <property type="entry name" value="PAS"/>
    <property type="match status" value="1"/>
</dbReference>
<accession>A0A5C8KWN4</accession>
<reference evidence="3 4" key="1">
    <citation type="submission" date="2019-08" db="EMBL/GenBank/DDBJ databases">
        <authorList>
            <person name="Karlyshev A.V."/>
        </authorList>
    </citation>
    <scope>NUCLEOTIDE SEQUENCE [LARGE SCALE GENOMIC DNA]</scope>
    <source>
        <strain evidence="3 4">Alg18-2.2</strain>
    </source>
</reference>
<dbReference type="InterPro" id="IPR001633">
    <property type="entry name" value="EAL_dom"/>
</dbReference>
<evidence type="ECO:0000313" key="4">
    <source>
        <dbReference type="Proteomes" id="UP000321248"/>
    </source>
</evidence>
<dbReference type="Proteomes" id="UP000321248">
    <property type="component" value="Unassembled WGS sequence"/>
</dbReference>
<dbReference type="SMART" id="SM00052">
    <property type="entry name" value="EAL"/>
    <property type="match status" value="1"/>
</dbReference>
<evidence type="ECO:0000259" key="1">
    <source>
        <dbReference type="PROSITE" id="PS50883"/>
    </source>
</evidence>
<dbReference type="InterPro" id="IPR000014">
    <property type="entry name" value="PAS"/>
</dbReference>
<feature type="domain" description="EAL" evidence="1">
    <location>
        <begin position="299"/>
        <end position="552"/>
    </location>
</feature>
<dbReference type="Gene3D" id="3.30.450.20">
    <property type="entry name" value="PAS domain"/>
    <property type="match status" value="1"/>
</dbReference>
<dbReference type="InterPro" id="IPR050706">
    <property type="entry name" value="Cyclic-di-GMP_PDE-like"/>
</dbReference>